<evidence type="ECO:0000313" key="4">
    <source>
        <dbReference type="Proteomes" id="UP000582090"/>
    </source>
</evidence>
<dbReference type="InterPro" id="IPR050769">
    <property type="entry name" value="NAT_camello-type"/>
</dbReference>
<name>A0A7W6CQN3_9HYPH</name>
<dbReference type="Gene3D" id="3.40.630.30">
    <property type="match status" value="1"/>
</dbReference>
<dbReference type="AlphaFoldDB" id="A0A7W6CQN3"/>
<dbReference type="CDD" id="cd04301">
    <property type="entry name" value="NAT_SF"/>
    <property type="match status" value="1"/>
</dbReference>
<dbReference type="RefSeq" id="WP_183900997.1">
    <property type="nucleotide sequence ID" value="NZ_JACIDW010000010.1"/>
</dbReference>
<evidence type="ECO:0000256" key="1">
    <source>
        <dbReference type="ARBA" id="ARBA00022679"/>
    </source>
</evidence>
<protein>
    <submittedName>
        <fullName evidence="3">GNAT superfamily N-acetyltransferase</fullName>
    </submittedName>
</protein>
<sequence>MDLVIELKAVLELPPDIEVLRIEASRAGFRFMDKLVNEWESQANRFDKHGERLMCAFHNAQLVAVGGLNIDPYVDDPSIARLRHLYVLQRIRRQGVASRVARHLLDTARTSFSGVRLFTDTAEAAALYEKLGFAPANSVNATHIIRFR</sequence>
<keyword evidence="4" id="KW-1185">Reference proteome</keyword>
<dbReference type="GO" id="GO:0008080">
    <property type="term" value="F:N-acetyltransferase activity"/>
    <property type="evidence" value="ECO:0007669"/>
    <property type="project" value="InterPro"/>
</dbReference>
<dbReference type="EMBL" id="JACIDW010000010">
    <property type="protein sequence ID" value="MBB3965432.1"/>
    <property type="molecule type" value="Genomic_DNA"/>
</dbReference>
<dbReference type="SUPFAM" id="SSF55729">
    <property type="entry name" value="Acyl-CoA N-acyltransferases (Nat)"/>
    <property type="match status" value="1"/>
</dbReference>
<keyword evidence="1 3" id="KW-0808">Transferase</keyword>
<evidence type="ECO:0000259" key="2">
    <source>
        <dbReference type="PROSITE" id="PS51186"/>
    </source>
</evidence>
<dbReference type="PANTHER" id="PTHR13947:SF37">
    <property type="entry name" value="LD18367P"/>
    <property type="match status" value="1"/>
</dbReference>
<evidence type="ECO:0000313" key="3">
    <source>
        <dbReference type="EMBL" id="MBB3965432.1"/>
    </source>
</evidence>
<gene>
    <name evidence="3" type="ORF">GGQ67_003105</name>
</gene>
<dbReference type="Proteomes" id="UP000582090">
    <property type="component" value="Unassembled WGS sequence"/>
</dbReference>
<reference evidence="3 4" key="1">
    <citation type="submission" date="2020-08" db="EMBL/GenBank/DDBJ databases">
        <title>Genomic Encyclopedia of Type Strains, Phase IV (KMG-IV): sequencing the most valuable type-strain genomes for metagenomic binning, comparative biology and taxonomic classification.</title>
        <authorList>
            <person name="Goeker M."/>
        </authorList>
    </citation>
    <scope>NUCLEOTIDE SEQUENCE [LARGE SCALE GENOMIC DNA]</scope>
    <source>
        <strain evidence="3 4">DSM 26575</strain>
    </source>
</reference>
<proteinExistence type="predicted"/>
<dbReference type="InterPro" id="IPR000182">
    <property type="entry name" value="GNAT_dom"/>
</dbReference>
<dbReference type="InterPro" id="IPR016181">
    <property type="entry name" value="Acyl_CoA_acyltransferase"/>
</dbReference>
<comment type="caution">
    <text evidence="3">The sequence shown here is derived from an EMBL/GenBank/DDBJ whole genome shotgun (WGS) entry which is preliminary data.</text>
</comment>
<organism evidence="3 4">
    <name type="scientific">Rhizobium metallidurans</name>
    <dbReference type="NCBI Taxonomy" id="1265931"/>
    <lineage>
        <taxon>Bacteria</taxon>
        <taxon>Pseudomonadati</taxon>
        <taxon>Pseudomonadota</taxon>
        <taxon>Alphaproteobacteria</taxon>
        <taxon>Hyphomicrobiales</taxon>
        <taxon>Rhizobiaceae</taxon>
        <taxon>Rhizobium/Agrobacterium group</taxon>
        <taxon>Rhizobium</taxon>
    </lineage>
</organism>
<feature type="domain" description="N-acetyltransferase" evidence="2">
    <location>
        <begin position="15"/>
        <end position="148"/>
    </location>
</feature>
<accession>A0A7W6CQN3</accession>
<dbReference type="Pfam" id="PF00583">
    <property type="entry name" value="Acetyltransf_1"/>
    <property type="match status" value="1"/>
</dbReference>
<dbReference type="PANTHER" id="PTHR13947">
    <property type="entry name" value="GNAT FAMILY N-ACETYLTRANSFERASE"/>
    <property type="match status" value="1"/>
</dbReference>
<dbReference type="PROSITE" id="PS51186">
    <property type="entry name" value="GNAT"/>
    <property type="match status" value="1"/>
</dbReference>